<dbReference type="PANTHER" id="PTHR30273">
    <property type="entry name" value="PERIPLASMIC SIGNAL SENSOR AND SIGMA FACTOR ACTIVATOR FECR-RELATED"/>
    <property type="match status" value="1"/>
</dbReference>
<name>A0A951IWB5_9BACT</name>
<dbReference type="PIRSF" id="PIRSF018266">
    <property type="entry name" value="FecR"/>
    <property type="match status" value="1"/>
</dbReference>
<keyword evidence="5" id="KW-1185">Reference proteome</keyword>
<evidence type="ECO:0000313" key="5">
    <source>
        <dbReference type="Proteomes" id="UP000727490"/>
    </source>
</evidence>
<sequence length="323" mass="36431">MSQEPEHIEILIGKFLVGEASEEEMRELKEWTAQSYENQKYLEDAQLIFEKAQLSDMPEFDADKAWKKIGLDVETSKRTISLFPVVWKIAAGLILLLGLSYLFYIQKLPRQEILMLSENEVVTEILPDLTEISLNQRSEVQVDYHPRKKTGTIHLIGEALISIPEEKKVNWTVKAAGLLIEDIGTVFQVKAYPDQPMVEVSVKEGIVRFYAENQEGIMLKAGEMGSYDPATELFSKTIADANVAAFKTRILDFHEEELHQVVKRLESVYGKRIVLGGNIASCRLTVSFDNETLETVLSIIAETLGVEVIDEGNMIRFSGDGCQ</sequence>
<comment type="caution">
    <text evidence="4">The sequence shown here is derived from an EMBL/GenBank/DDBJ whole genome shotgun (WGS) entry which is preliminary data.</text>
</comment>
<dbReference type="AlphaFoldDB" id="A0A951IWB5"/>
<feature type="domain" description="FecR protein" evidence="2">
    <location>
        <begin position="123"/>
        <end position="208"/>
    </location>
</feature>
<evidence type="ECO:0000313" key="4">
    <source>
        <dbReference type="EMBL" id="MBW3466906.1"/>
    </source>
</evidence>
<dbReference type="RefSeq" id="WP_219287122.1">
    <property type="nucleotide sequence ID" value="NZ_RPHB01000002.1"/>
</dbReference>
<dbReference type="GO" id="GO:0016989">
    <property type="term" value="F:sigma factor antagonist activity"/>
    <property type="evidence" value="ECO:0007669"/>
    <property type="project" value="TreeGrafter"/>
</dbReference>
<gene>
    <name evidence="4" type="ORF">EGN73_03670</name>
</gene>
<keyword evidence="1" id="KW-0472">Membrane</keyword>
<dbReference type="InterPro" id="IPR032508">
    <property type="entry name" value="FecR_C"/>
</dbReference>
<dbReference type="InterPro" id="IPR012373">
    <property type="entry name" value="Ferrdict_sens_TM"/>
</dbReference>
<dbReference type="Proteomes" id="UP000727490">
    <property type="component" value="Unassembled WGS sequence"/>
</dbReference>
<keyword evidence="1" id="KW-0812">Transmembrane</keyword>
<proteinExistence type="predicted"/>
<reference evidence="4 5" key="1">
    <citation type="journal article" date="2020" name="Syst. Appl. Microbiol.">
        <title>Arthrospiribacter ruber gen. nov., sp. nov., a novel bacterium isolated from Arthrospira cultures.</title>
        <authorList>
            <person name="Waleron M."/>
            <person name="Misztak A."/>
            <person name="Waleron M.M."/>
            <person name="Furmaniak M."/>
            <person name="Mrozik A."/>
            <person name="Waleron K."/>
        </authorList>
    </citation>
    <scope>NUCLEOTIDE SEQUENCE [LARGE SCALE GENOMIC DNA]</scope>
    <source>
        <strain evidence="4 5">DPMB0001</strain>
    </source>
</reference>
<dbReference type="InterPro" id="IPR006860">
    <property type="entry name" value="FecR"/>
</dbReference>
<dbReference type="Pfam" id="PF04773">
    <property type="entry name" value="FecR"/>
    <property type="match status" value="1"/>
</dbReference>
<accession>A0A951IWB5</accession>
<evidence type="ECO:0000259" key="3">
    <source>
        <dbReference type="Pfam" id="PF16344"/>
    </source>
</evidence>
<feature type="domain" description="Protein FecR C-terminal" evidence="3">
    <location>
        <begin position="251"/>
        <end position="315"/>
    </location>
</feature>
<protein>
    <submittedName>
        <fullName evidence="4">DUF4974 domain-containing protein</fullName>
    </submittedName>
</protein>
<feature type="transmembrane region" description="Helical" evidence="1">
    <location>
        <begin position="85"/>
        <end position="105"/>
    </location>
</feature>
<keyword evidence="1" id="KW-1133">Transmembrane helix</keyword>
<dbReference type="Pfam" id="PF16344">
    <property type="entry name" value="FecR_C"/>
    <property type="match status" value="1"/>
</dbReference>
<organism evidence="4 5">
    <name type="scientific">Arthrospiribacter ruber</name>
    <dbReference type="NCBI Taxonomy" id="2487934"/>
    <lineage>
        <taxon>Bacteria</taxon>
        <taxon>Pseudomonadati</taxon>
        <taxon>Bacteroidota</taxon>
        <taxon>Cytophagia</taxon>
        <taxon>Cytophagales</taxon>
        <taxon>Cyclobacteriaceae</taxon>
        <taxon>Arthrospiribacter</taxon>
    </lineage>
</organism>
<evidence type="ECO:0000256" key="1">
    <source>
        <dbReference type="SAM" id="Phobius"/>
    </source>
</evidence>
<evidence type="ECO:0000259" key="2">
    <source>
        <dbReference type="Pfam" id="PF04773"/>
    </source>
</evidence>
<dbReference type="EMBL" id="RPHB01000002">
    <property type="protein sequence ID" value="MBW3466906.1"/>
    <property type="molecule type" value="Genomic_DNA"/>
</dbReference>
<dbReference type="PANTHER" id="PTHR30273:SF2">
    <property type="entry name" value="PROTEIN FECR"/>
    <property type="match status" value="1"/>
</dbReference>